<dbReference type="InterPro" id="IPR052895">
    <property type="entry name" value="HetReg/Transcr_Mod"/>
</dbReference>
<reference evidence="3" key="1">
    <citation type="journal article" date="2021" name="Nat. Commun.">
        <title>Genetic determinants of endophytism in the Arabidopsis root mycobiome.</title>
        <authorList>
            <person name="Mesny F."/>
            <person name="Miyauchi S."/>
            <person name="Thiergart T."/>
            <person name="Pickel B."/>
            <person name="Atanasova L."/>
            <person name="Karlsson M."/>
            <person name="Huettel B."/>
            <person name="Barry K.W."/>
            <person name="Haridas S."/>
            <person name="Chen C."/>
            <person name="Bauer D."/>
            <person name="Andreopoulos W."/>
            <person name="Pangilinan J."/>
            <person name="LaButti K."/>
            <person name="Riley R."/>
            <person name="Lipzen A."/>
            <person name="Clum A."/>
            <person name="Drula E."/>
            <person name="Henrissat B."/>
            <person name="Kohler A."/>
            <person name="Grigoriev I.V."/>
            <person name="Martin F.M."/>
            <person name="Hacquard S."/>
        </authorList>
    </citation>
    <scope>NUCLEOTIDE SEQUENCE</scope>
    <source>
        <strain evidence="3">MPI-SDFR-AT-0120</strain>
    </source>
</reference>
<dbReference type="OrthoDB" id="2157530at2759"/>
<proteinExistence type="predicted"/>
<name>A0A8K0VTB3_9PLEO</name>
<evidence type="ECO:0000313" key="3">
    <source>
        <dbReference type="EMBL" id="KAH7073321.1"/>
    </source>
</evidence>
<protein>
    <submittedName>
        <fullName evidence="3">Heterokaryon incompatibility protein-domain-containing protein</fullName>
    </submittedName>
</protein>
<dbReference type="Pfam" id="PF06985">
    <property type="entry name" value="HET"/>
    <property type="match status" value="1"/>
</dbReference>
<sequence>MPQCVHPDVQKFDEIRCCLSCGEAVFERAEDDTEEAFGSLASTAYRYKRLNYELGQEIRLVNLYPAVGDQSSDITCSIVHVNLADEPAFEAVSYTWADSTGDASLCRTVLCHGKTIVVTKNCEAALRRFRQKGRNRLLWIDAICIDQNNTSERNHQVKLMASIYSSAVQVLAFLGPTSAEVDAATDGVMDYLQDGTSALGDEDGIQRENSAKLFLQQPYFDRLWVLQEIGLAKLAFLVTMNKSVRWDAENMQKVSQLCSDFNMPRPSLLHWAPSQRTKHTTLLDALHQSRNCSATDPRDKVFGVLGLTGMNGKSVSFPVDYSLTTAQVFEATAAYLLEQEGFDVLRHTSTGVWGLEIALREGTDSGSPIRIGTGAQHFGTWIPTWNVKENHSMGPLNFSSKQRRLNKRPSGNRSFPSPCLRTRAHRLDEIVEFDAYGFNDRETVRHAEGLPALRAIALCTECCTPANIRQISRRHRRRRPKAMSTIWTEHVQDDFSKGLFSTTQSMGFARDDFHVGDTIWMLGDASVPFILRPEGDHYLLLSECYLHRAGKNHVCAVCEKARIPWPITTEIIDIW</sequence>
<feature type="domain" description="Heterokaryon incompatibility" evidence="2">
    <location>
        <begin position="89"/>
        <end position="228"/>
    </location>
</feature>
<dbReference type="EMBL" id="JAGMVJ010000022">
    <property type="protein sequence ID" value="KAH7073321.1"/>
    <property type="molecule type" value="Genomic_DNA"/>
</dbReference>
<comment type="caution">
    <text evidence="3">The sequence shown here is derived from an EMBL/GenBank/DDBJ whole genome shotgun (WGS) entry which is preliminary data.</text>
</comment>
<evidence type="ECO:0000259" key="2">
    <source>
        <dbReference type="Pfam" id="PF06985"/>
    </source>
</evidence>
<dbReference type="PANTHER" id="PTHR24148">
    <property type="entry name" value="ANKYRIN REPEAT DOMAIN-CONTAINING PROTEIN 39 HOMOLOG-RELATED"/>
    <property type="match status" value="1"/>
</dbReference>
<evidence type="ECO:0000313" key="4">
    <source>
        <dbReference type="Proteomes" id="UP000813461"/>
    </source>
</evidence>
<dbReference type="Proteomes" id="UP000813461">
    <property type="component" value="Unassembled WGS sequence"/>
</dbReference>
<accession>A0A8K0VTB3</accession>
<dbReference type="AlphaFoldDB" id="A0A8K0VTB3"/>
<dbReference type="InterPro" id="IPR010730">
    <property type="entry name" value="HET"/>
</dbReference>
<organism evidence="3 4">
    <name type="scientific">Paraphoma chrysanthemicola</name>
    <dbReference type="NCBI Taxonomy" id="798071"/>
    <lineage>
        <taxon>Eukaryota</taxon>
        <taxon>Fungi</taxon>
        <taxon>Dikarya</taxon>
        <taxon>Ascomycota</taxon>
        <taxon>Pezizomycotina</taxon>
        <taxon>Dothideomycetes</taxon>
        <taxon>Pleosporomycetidae</taxon>
        <taxon>Pleosporales</taxon>
        <taxon>Pleosporineae</taxon>
        <taxon>Phaeosphaeriaceae</taxon>
        <taxon>Paraphoma</taxon>
    </lineage>
</organism>
<dbReference type="PANTHER" id="PTHR24148:SF73">
    <property type="entry name" value="HET DOMAIN PROTEIN (AFU_ORTHOLOGUE AFUA_8G01020)"/>
    <property type="match status" value="1"/>
</dbReference>
<feature type="region of interest" description="Disordered" evidence="1">
    <location>
        <begin position="397"/>
        <end position="418"/>
    </location>
</feature>
<evidence type="ECO:0000256" key="1">
    <source>
        <dbReference type="SAM" id="MobiDB-lite"/>
    </source>
</evidence>
<keyword evidence="4" id="KW-1185">Reference proteome</keyword>
<gene>
    <name evidence="3" type="ORF">FB567DRAFT_505697</name>
</gene>